<dbReference type="EnsemblMetazoa" id="ASIC008159-RA">
    <property type="protein sequence ID" value="ASIC008159-PA"/>
    <property type="gene ID" value="ASIC008159"/>
</dbReference>
<evidence type="ECO:0000313" key="2">
    <source>
        <dbReference type="EMBL" id="KFB40733.1"/>
    </source>
</evidence>
<evidence type="ECO:0000313" key="4">
    <source>
        <dbReference type="Proteomes" id="UP000030765"/>
    </source>
</evidence>
<dbReference type="AlphaFoldDB" id="A0A084VRY9"/>
<proteinExistence type="predicted"/>
<dbReference type="Proteomes" id="UP000030765">
    <property type="component" value="Unassembled WGS sequence"/>
</dbReference>
<evidence type="ECO:0000256" key="1">
    <source>
        <dbReference type="SAM" id="MobiDB-lite"/>
    </source>
</evidence>
<protein>
    <submittedName>
        <fullName evidence="2 3">Uncharacterized protein</fullName>
    </submittedName>
</protein>
<accession>A0A084VRY9</accession>
<reference evidence="2 4" key="1">
    <citation type="journal article" date="2014" name="BMC Genomics">
        <title>Genome sequence of Anopheles sinensis provides insight into genetics basis of mosquito competence for malaria parasites.</title>
        <authorList>
            <person name="Zhou D."/>
            <person name="Zhang D."/>
            <person name="Ding G."/>
            <person name="Shi L."/>
            <person name="Hou Q."/>
            <person name="Ye Y."/>
            <person name="Xu Y."/>
            <person name="Zhou H."/>
            <person name="Xiong C."/>
            <person name="Li S."/>
            <person name="Yu J."/>
            <person name="Hong S."/>
            <person name="Yu X."/>
            <person name="Zou P."/>
            <person name="Chen C."/>
            <person name="Chang X."/>
            <person name="Wang W."/>
            <person name="Lv Y."/>
            <person name="Sun Y."/>
            <person name="Ma L."/>
            <person name="Shen B."/>
            <person name="Zhu C."/>
        </authorList>
    </citation>
    <scope>NUCLEOTIDE SEQUENCE [LARGE SCALE GENOMIC DNA]</scope>
</reference>
<dbReference type="VEuPathDB" id="VectorBase:ASIC008159"/>
<evidence type="ECO:0000313" key="3">
    <source>
        <dbReference type="EnsemblMetazoa" id="ASIC008159-PA"/>
    </source>
</evidence>
<gene>
    <name evidence="2" type="ORF">ZHAS_00008159</name>
</gene>
<name>A0A084VRY9_ANOSI</name>
<feature type="compositionally biased region" description="Basic residues" evidence="1">
    <location>
        <begin position="42"/>
        <end position="54"/>
    </location>
</feature>
<keyword evidence="4" id="KW-1185">Reference proteome</keyword>
<organism evidence="2">
    <name type="scientific">Anopheles sinensis</name>
    <name type="common">Mosquito</name>
    <dbReference type="NCBI Taxonomy" id="74873"/>
    <lineage>
        <taxon>Eukaryota</taxon>
        <taxon>Metazoa</taxon>
        <taxon>Ecdysozoa</taxon>
        <taxon>Arthropoda</taxon>
        <taxon>Hexapoda</taxon>
        <taxon>Insecta</taxon>
        <taxon>Pterygota</taxon>
        <taxon>Neoptera</taxon>
        <taxon>Endopterygota</taxon>
        <taxon>Diptera</taxon>
        <taxon>Nematocera</taxon>
        <taxon>Culicoidea</taxon>
        <taxon>Culicidae</taxon>
        <taxon>Anophelinae</taxon>
        <taxon>Anopheles</taxon>
    </lineage>
</organism>
<dbReference type="EMBL" id="KE525036">
    <property type="protein sequence ID" value="KFB40733.1"/>
    <property type="molecule type" value="Genomic_DNA"/>
</dbReference>
<dbReference type="EMBL" id="ATLV01015787">
    <property type="status" value="NOT_ANNOTATED_CDS"/>
    <property type="molecule type" value="Genomic_DNA"/>
</dbReference>
<sequence length="134" mass="15166">MPLDESHFCVPSRGTLGPQVSKVLDKKSQQKRTGPAKESKAIRKGRSKNKRSKNGRTNAVDIRNKRKRNKTSACQQFCATDEREEEEEEEKGSATHIEPTKKNIPSHGMANNLDGTEKWGKAQFPSRPRVVYEM</sequence>
<reference evidence="3" key="2">
    <citation type="submission" date="2020-05" db="UniProtKB">
        <authorList>
            <consortium name="EnsemblMetazoa"/>
        </authorList>
    </citation>
    <scope>IDENTIFICATION</scope>
</reference>
<feature type="region of interest" description="Disordered" evidence="1">
    <location>
        <begin position="1"/>
        <end position="134"/>
    </location>
</feature>